<keyword evidence="2" id="KW-0862">Zinc</keyword>
<dbReference type="InterPro" id="IPR027417">
    <property type="entry name" value="P-loop_NTPase"/>
</dbReference>
<sequence length="1081" mass="125837">MDVTQLNTLIIKKDTNNRLNRGMRCYKEGLVLDVKSMADREYGSLDIYGKVMSESDINVYNTNLSFDIKKGDLIYTECNCGDFENNCDFNSTYICKHIGATFYKFAEAVEEKKKGKNNSCENITEDKETDYSEVILKEIDKIIRHKKEKVNLKINISKKGLSKSKFYYELDLKIGTKRYYVVKNIADLINARKNNIILSYGKEFKYDPTIHYFSEDSERVLNFIEEYVSLNEPFEKEYSVQRITNNVFGSNKTLFIPQSALRRFLNNIKSESISFTDDDDVIEEVEILKEDLPIKFNIKEENNEIKLSSNTELPKPMTYKGDVYLYNTKLYLPTFKQIKYYKSINDILNKESSISFKNNNKQKVINKVIPLLEIISDDIHIDEDLNRNIIKEDLKLEVYFDRERNKTWAEVKAIYGDISFNILKGPKDDEYVIRNIKEEEKIEETLNALSFYRNNNKFIFNGSDEKLFELLSEDLIDLKEKATIFYSDRFKERRIYGATSINATISEGSGNYLDFTFNIENVNEEEYKKIIEAFKENRKFFKLKDESFIDFRDEEVRNLFNLVDSLSEDTNIKSNEIKVHKSKSIFLNECLKDDSLLFIEGKDIVKHIANKIENLEEIDYKVPRELKATLRDYQLTGFKWFKTLSHYEFGGILADEMGLGKTVQTIAFLLSEKNKKSIIVTPTSLIYNWRSEFEKFAPTMKIKIVHGNKEDREFSKDEIKDIDVLITTYGTLRNDYNLYEDITFDFCIIDEGQNIKNPLSQSSEVVKELKAKVKFALTGTPIENNLIELWSLFDYILPGYLYSKRKFQEKFIKADKGSKELKKLIKPFILRRLKNDVMSELPDKIEKRFLIEMTEEQKKVYKAYVDDVKVKMKEKDFTTDKITIFSYLTKLRQLTLDPAILIEGYTGGSGKIDVTVELVEKFIKEKHKILLFSQFTSVLDSIKKVLEAEGIEYFYLDGATKASERVQLVNEFNASDKVKIFLISLKAGGTGLNLTSADVVIHFDPWWNPAIEDQATDRAHRFGQKNVVEVIKLIAKGSIEEKIIKLQESKKEIINEIMSGNYTNGGFLSSLSADEIKELFN</sequence>
<evidence type="ECO:0000313" key="6">
    <source>
        <dbReference type="EMBL" id="MBM6817988.1"/>
    </source>
</evidence>
<dbReference type="Pfam" id="PF00176">
    <property type="entry name" value="SNF2-rel_dom"/>
    <property type="match status" value="1"/>
</dbReference>
<dbReference type="Pfam" id="PF00271">
    <property type="entry name" value="Helicase_C"/>
    <property type="match status" value="1"/>
</dbReference>
<dbReference type="Proteomes" id="UP000767334">
    <property type="component" value="Unassembled WGS sequence"/>
</dbReference>
<dbReference type="InterPro" id="IPR049730">
    <property type="entry name" value="SNF2/RAD54-like_C"/>
</dbReference>
<evidence type="ECO:0000259" key="4">
    <source>
        <dbReference type="PROSITE" id="PS51192"/>
    </source>
</evidence>
<keyword evidence="2" id="KW-0479">Metal-binding</keyword>
<evidence type="ECO:0000256" key="1">
    <source>
        <dbReference type="ARBA" id="ARBA00022801"/>
    </source>
</evidence>
<comment type="caution">
    <text evidence="6">The sequence shown here is derived from an EMBL/GenBank/DDBJ whole genome shotgun (WGS) entry which is preliminary data.</text>
</comment>
<dbReference type="PROSITE" id="PS51192">
    <property type="entry name" value="HELICASE_ATP_BIND_1"/>
    <property type="match status" value="1"/>
</dbReference>
<dbReference type="InterPro" id="IPR013663">
    <property type="entry name" value="Helicase_SWF/SNF/SWI_bac"/>
</dbReference>
<keyword evidence="6" id="KW-0547">Nucleotide-binding</keyword>
<dbReference type="GO" id="GO:0004386">
    <property type="term" value="F:helicase activity"/>
    <property type="evidence" value="ECO:0007669"/>
    <property type="project" value="UniProtKB-KW"/>
</dbReference>
<evidence type="ECO:0000256" key="2">
    <source>
        <dbReference type="PROSITE-ProRule" id="PRU00325"/>
    </source>
</evidence>
<keyword evidence="6" id="KW-0067">ATP-binding</keyword>
<dbReference type="Gene3D" id="3.40.50.10810">
    <property type="entry name" value="Tandem AAA-ATPase domain"/>
    <property type="match status" value="1"/>
</dbReference>
<dbReference type="CDD" id="cd18793">
    <property type="entry name" value="SF2_C_SNF"/>
    <property type="match status" value="1"/>
</dbReference>
<dbReference type="InterPro" id="IPR014001">
    <property type="entry name" value="Helicase_ATP-bd"/>
</dbReference>
<dbReference type="PANTHER" id="PTHR10799">
    <property type="entry name" value="SNF2/RAD54 HELICASE FAMILY"/>
    <property type="match status" value="1"/>
</dbReference>
<dbReference type="RefSeq" id="WP_204571742.1">
    <property type="nucleotide sequence ID" value="NZ_JACJLL010000004.1"/>
</dbReference>
<keyword evidence="1" id="KW-0378">Hydrolase</keyword>
<feature type="domain" description="Helicase ATP-binding" evidence="4">
    <location>
        <begin position="642"/>
        <end position="799"/>
    </location>
</feature>
<reference evidence="6 7" key="1">
    <citation type="journal article" date="2021" name="Sci. Rep.">
        <title>The distribution of antibiotic resistance genes in chicken gut microbiota commensals.</title>
        <authorList>
            <person name="Juricova H."/>
            <person name="Matiasovicova J."/>
            <person name="Kubasova T."/>
            <person name="Cejkova D."/>
            <person name="Rychlik I."/>
        </authorList>
    </citation>
    <scope>NUCLEOTIDE SEQUENCE [LARGE SCALE GENOMIC DNA]</scope>
    <source>
        <strain evidence="6 7">An435</strain>
    </source>
</reference>
<dbReference type="SUPFAM" id="SSF52540">
    <property type="entry name" value="P-loop containing nucleoside triphosphate hydrolases"/>
    <property type="match status" value="2"/>
</dbReference>
<organism evidence="6 7">
    <name type="scientific">Clostridium saudiense</name>
    <dbReference type="NCBI Taxonomy" id="1414720"/>
    <lineage>
        <taxon>Bacteria</taxon>
        <taxon>Bacillati</taxon>
        <taxon>Bacillota</taxon>
        <taxon>Clostridia</taxon>
        <taxon>Eubacteriales</taxon>
        <taxon>Clostridiaceae</taxon>
        <taxon>Clostridium</taxon>
    </lineage>
</organism>
<name>A0ABS2FBW5_9CLOT</name>
<dbReference type="EMBL" id="JACJLL010000004">
    <property type="protein sequence ID" value="MBM6817988.1"/>
    <property type="molecule type" value="Genomic_DNA"/>
</dbReference>
<dbReference type="Gene3D" id="3.40.50.300">
    <property type="entry name" value="P-loop containing nucleotide triphosphate hydrolases"/>
    <property type="match status" value="1"/>
</dbReference>
<dbReference type="InterPro" id="IPR007527">
    <property type="entry name" value="Znf_SWIM"/>
</dbReference>
<evidence type="ECO:0000313" key="7">
    <source>
        <dbReference type="Proteomes" id="UP000767334"/>
    </source>
</evidence>
<evidence type="ECO:0000259" key="3">
    <source>
        <dbReference type="PROSITE" id="PS50966"/>
    </source>
</evidence>
<gene>
    <name evidence="6" type="ORF">H6A19_01305</name>
</gene>
<protein>
    <submittedName>
        <fullName evidence="6">DEAD/DEAH box helicase</fullName>
    </submittedName>
</protein>
<keyword evidence="7" id="KW-1185">Reference proteome</keyword>
<dbReference type="InterPro" id="IPR038718">
    <property type="entry name" value="SNF2-like_sf"/>
</dbReference>
<keyword evidence="6" id="KW-0347">Helicase</keyword>
<dbReference type="Pfam" id="PF08455">
    <property type="entry name" value="SNF2_assoc"/>
    <property type="match status" value="1"/>
</dbReference>
<dbReference type="PROSITE" id="PS51194">
    <property type="entry name" value="HELICASE_CTER"/>
    <property type="match status" value="1"/>
</dbReference>
<proteinExistence type="predicted"/>
<dbReference type="InterPro" id="IPR001650">
    <property type="entry name" value="Helicase_C-like"/>
</dbReference>
<accession>A0ABS2FBW5</accession>
<dbReference type="PROSITE" id="PS50966">
    <property type="entry name" value="ZF_SWIM"/>
    <property type="match status" value="1"/>
</dbReference>
<dbReference type="CDD" id="cd18012">
    <property type="entry name" value="DEXQc_arch_SWI2_SNF2"/>
    <property type="match status" value="1"/>
</dbReference>
<dbReference type="InterPro" id="IPR000330">
    <property type="entry name" value="SNF2_N"/>
</dbReference>
<evidence type="ECO:0000259" key="5">
    <source>
        <dbReference type="PROSITE" id="PS51194"/>
    </source>
</evidence>
<feature type="domain" description="SWIM-type" evidence="3">
    <location>
        <begin position="60"/>
        <end position="106"/>
    </location>
</feature>
<feature type="domain" description="Helicase C-terminal" evidence="5">
    <location>
        <begin position="917"/>
        <end position="1080"/>
    </location>
</feature>
<keyword evidence="2" id="KW-0863">Zinc-finger</keyword>
<dbReference type="SMART" id="SM00490">
    <property type="entry name" value="HELICc"/>
    <property type="match status" value="1"/>
</dbReference>
<dbReference type="SMART" id="SM00487">
    <property type="entry name" value="DEXDc"/>
    <property type="match status" value="1"/>
</dbReference>